<organism evidence="2 3">
    <name type="scientific">Ustilaginoidea virens</name>
    <name type="common">Rice false smut fungus</name>
    <name type="synonym">Villosiclava virens</name>
    <dbReference type="NCBI Taxonomy" id="1159556"/>
    <lineage>
        <taxon>Eukaryota</taxon>
        <taxon>Fungi</taxon>
        <taxon>Dikarya</taxon>
        <taxon>Ascomycota</taxon>
        <taxon>Pezizomycotina</taxon>
        <taxon>Sordariomycetes</taxon>
        <taxon>Hypocreomycetidae</taxon>
        <taxon>Hypocreales</taxon>
        <taxon>Clavicipitaceae</taxon>
        <taxon>Ustilaginoidea</taxon>
    </lineage>
</organism>
<dbReference type="GeneID" id="66068361"/>
<dbReference type="AlphaFoldDB" id="A0A8E5MK71"/>
<reference evidence="2" key="1">
    <citation type="submission" date="2020-03" db="EMBL/GenBank/DDBJ databases">
        <title>A mixture of massive structural variations and highly conserved coding sequences in Ustilaginoidea virens genome.</title>
        <authorList>
            <person name="Zhang K."/>
            <person name="Zhao Z."/>
            <person name="Zhang Z."/>
            <person name="Li Y."/>
            <person name="Hsiang T."/>
            <person name="Sun W."/>
        </authorList>
    </citation>
    <scope>NUCLEOTIDE SEQUENCE</scope>
    <source>
        <strain evidence="2">UV-8b</strain>
    </source>
</reference>
<dbReference type="Proteomes" id="UP000027002">
    <property type="component" value="Chromosome 6"/>
</dbReference>
<evidence type="ECO:0000313" key="3">
    <source>
        <dbReference type="Proteomes" id="UP000027002"/>
    </source>
</evidence>
<keyword evidence="3" id="KW-1185">Reference proteome</keyword>
<feature type="compositionally biased region" description="Basic and acidic residues" evidence="1">
    <location>
        <begin position="59"/>
        <end position="70"/>
    </location>
</feature>
<name>A0A8E5MK71_USTVR</name>
<protein>
    <submittedName>
        <fullName evidence="2">Uncharacterized protein</fullName>
    </submittedName>
</protein>
<evidence type="ECO:0000313" key="2">
    <source>
        <dbReference type="EMBL" id="QUC23343.1"/>
    </source>
</evidence>
<proteinExistence type="predicted"/>
<evidence type="ECO:0000256" key="1">
    <source>
        <dbReference type="SAM" id="MobiDB-lite"/>
    </source>
</evidence>
<dbReference type="RefSeq" id="XP_043001016.1">
    <property type="nucleotide sequence ID" value="XM_043145081.1"/>
</dbReference>
<dbReference type="EMBL" id="CP072758">
    <property type="protein sequence ID" value="QUC23343.1"/>
    <property type="molecule type" value="Genomic_DNA"/>
</dbReference>
<accession>A0A8E5MK71</accession>
<dbReference type="KEGG" id="uvi:66068361"/>
<gene>
    <name evidence="2" type="ORF">UV8b_07584</name>
</gene>
<feature type="region of interest" description="Disordered" evidence="1">
    <location>
        <begin position="36"/>
        <end position="83"/>
    </location>
</feature>
<sequence>MEDFFIEPSCGARRETLESYTYRIAYMVVSGICTAAPGSSSSSSSSSQHVRARFPATARADDSKPPDRQQTDAYNVRSLFPGPKTKNAQFVALRRRPGEGSSSEMGVAACCAAVTGQSG</sequence>